<dbReference type="Pfam" id="PF16984">
    <property type="entry name" value="Grp7_allergen"/>
    <property type="match status" value="1"/>
</dbReference>
<comment type="caution">
    <text evidence="1">The sequence shown here is derived from an EMBL/GenBank/DDBJ whole genome shotgun (WGS) entry which is preliminary data.</text>
</comment>
<dbReference type="InterPro" id="IPR038602">
    <property type="entry name" value="Mite_allergen_7_sf"/>
</dbReference>
<gene>
    <name evidence="1" type="ORF">O3M35_010829</name>
</gene>
<dbReference type="EMBL" id="JAPXFL010000007">
    <property type="protein sequence ID" value="KAK9504512.1"/>
    <property type="molecule type" value="Genomic_DNA"/>
</dbReference>
<proteinExistence type="predicted"/>
<dbReference type="Proteomes" id="UP001461498">
    <property type="component" value="Unassembled WGS sequence"/>
</dbReference>
<dbReference type="AlphaFoldDB" id="A0AAW1D1W9"/>
<dbReference type="Gene3D" id="3.15.10.50">
    <property type="match status" value="1"/>
</dbReference>
<dbReference type="InterPro" id="IPR020234">
    <property type="entry name" value="Mite_allergen_group-7"/>
</dbReference>
<sequence>MNTLKVIEIILLTWFAFYLVNVNTNNDLAQFHDAFAENASLNVLLDNICENLKTNGKDIGLEPLKLPDLLESFTQHFWIIGTFVEVYNLTNGTLYNLETLHRYGDSLIAYENQTLDVELELEVDNIKVKYLLDAFFNGHELKGILHGELKMLRIKAAVAMETDIWNITLKELSFPNPGSLYLSIETSILLSWLINSVLKIVTTLFETPIMNHVQEIIEQTIKDYLKHFPSAVQV</sequence>
<evidence type="ECO:0000313" key="2">
    <source>
        <dbReference type="Proteomes" id="UP001461498"/>
    </source>
</evidence>
<name>A0AAW1D1W9_9HEMI</name>
<accession>A0AAW1D1W9</accession>
<protein>
    <submittedName>
        <fullName evidence="1">Uncharacterized protein</fullName>
    </submittedName>
</protein>
<keyword evidence="2" id="KW-1185">Reference proteome</keyword>
<organism evidence="1 2">
    <name type="scientific">Rhynocoris fuscipes</name>
    <dbReference type="NCBI Taxonomy" id="488301"/>
    <lineage>
        <taxon>Eukaryota</taxon>
        <taxon>Metazoa</taxon>
        <taxon>Ecdysozoa</taxon>
        <taxon>Arthropoda</taxon>
        <taxon>Hexapoda</taxon>
        <taxon>Insecta</taxon>
        <taxon>Pterygota</taxon>
        <taxon>Neoptera</taxon>
        <taxon>Paraneoptera</taxon>
        <taxon>Hemiptera</taxon>
        <taxon>Heteroptera</taxon>
        <taxon>Panheteroptera</taxon>
        <taxon>Cimicomorpha</taxon>
        <taxon>Reduviidae</taxon>
        <taxon>Harpactorinae</taxon>
        <taxon>Harpactorini</taxon>
        <taxon>Rhynocoris</taxon>
    </lineage>
</organism>
<reference evidence="1 2" key="1">
    <citation type="submission" date="2022-12" db="EMBL/GenBank/DDBJ databases">
        <title>Chromosome-level genome assembly of true bugs.</title>
        <authorList>
            <person name="Ma L."/>
            <person name="Li H."/>
        </authorList>
    </citation>
    <scope>NUCLEOTIDE SEQUENCE [LARGE SCALE GENOMIC DNA]</scope>
    <source>
        <strain evidence="1">Lab_2022b</strain>
    </source>
</reference>
<evidence type="ECO:0000313" key="1">
    <source>
        <dbReference type="EMBL" id="KAK9504512.1"/>
    </source>
</evidence>